<proteinExistence type="predicted"/>
<dbReference type="InterPro" id="IPR036396">
    <property type="entry name" value="Cyt_P450_sf"/>
</dbReference>
<dbReference type="GO" id="GO:0004497">
    <property type="term" value="F:monooxygenase activity"/>
    <property type="evidence" value="ECO:0007669"/>
    <property type="project" value="InterPro"/>
</dbReference>
<protein>
    <submittedName>
        <fullName evidence="2">Uncharacterized protein</fullName>
    </submittedName>
</protein>
<evidence type="ECO:0000313" key="3">
    <source>
        <dbReference type="Proteomes" id="UP001152300"/>
    </source>
</evidence>
<dbReference type="OrthoDB" id="1470350at2759"/>
<dbReference type="AlphaFoldDB" id="A0A9X0AAX6"/>
<evidence type="ECO:0000256" key="1">
    <source>
        <dbReference type="ARBA" id="ARBA00023026"/>
    </source>
</evidence>
<dbReference type="GO" id="GO:0016705">
    <property type="term" value="F:oxidoreductase activity, acting on paired donors, with incorporation or reduction of molecular oxygen"/>
    <property type="evidence" value="ECO:0007669"/>
    <property type="project" value="InterPro"/>
</dbReference>
<keyword evidence="1" id="KW-0843">Virulence</keyword>
<comment type="caution">
    <text evidence="2">The sequence shown here is derived from an EMBL/GenBank/DDBJ whole genome shotgun (WGS) entry which is preliminary data.</text>
</comment>
<organism evidence="2 3">
    <name type="scientific">Sclerotinia nivalis</name>
    <dbReference type="NCBI Taxonomy" id="352851"/>
    <lineage>
        <taxon>Eukaryota</taxon>
        <taxon>Fungi</taxon>
        <taxon>Dikarya</taxon>
        <taxon>Ascomycota</taxon>
        <taxon>Pezizomycotina</taxon>
        <taxon>Leotiomycetes</taxon>
        <taxon>Helotiales</taxon>
        <taxon>Sclerotiniaceae</taxon>
        <taxon>Sclerotinia</taxon>
    </lineage>
</organism>
<reference evidence="2" key="1">
    <citation type="submission" date="2022-11" db="EMBL/GenBank/DDBJ databases">
        <title>Genome Resource of Sclerotinia nivalis Strain SnTB1, a Plant Pathogen Isolated from American Ginseng.</title>
        <authorList>
            <person name="Fan S."/>
        </authorList>
    </citation>
    <scope>NUCLEOTIDE SEQUENCE</scope>
    <source>
        <strain evidence="2">SnTB1</strain>
    </source>
</reference>
<keyword evidence="3" id="KW-1185">Reference proteome</keyword>
<dbReference type="InterPro" id="IPR001128">
    <property type="entry name" value="Cyt_P450"/>
</dbReference>
<evidence type="ECO:0000313" key="2">
    <source>
        <dbReference type="EMBL" id="KAJ8059495.1"/>
    </source>
</evidence>
<sequence>MWMPACTSVSLQSWTLFRDPNCFHDATSFIPERWLPAATRSDSPYVNDQRQAV</sequence>
<gene>
    <name evidence="2" type="ORF">OCU04_011156</name>
</gene>
<dbReference type="GO" id="GO:0020037">
    <property type="term" value="F:heme binding"/>
    <property type="evidence" value="ECO:0007669"/>
    <property type="project" value="InterPro"/>
</dbReference>
<dbReference type="SUPFAM" id="SSF48264">
    <property type="entry name" value="Cytochrome P450"/>
    <property type="match status" value="1"/>
</dbReference>
<dbReference type="Gene3D" id="1.10.630.10">
    <property type="entry name" value="Cytochrome P450"/>
    <property type="match status" value="1"/>
</dbReference>
<dbReference type="Proteomes" id="UP001152300">
    <property type="component" value="Unassembled WGS sequence"/>
</dbReference>
<dbReference type="EMBL" id="JAPEIS010000014">
    <property type="protein sequence ID" value="KAJ8059495.1"/>
    <property type="molecule type" value="Genomic_DNA"/>
</dbReference>
<dbReference type="GO" id="GO:0005506">
    <property type="term" value="F:iron ion binding"/>
    <property type="evidence" value="ECO:0007669"/>
    <property type="project" value="InterPro"/>
</dbReference>
<accession>A0A9X0AAX6</accession>
<dbReference type="Pfam" id="PF00067">
    <property type="entry name" value="p450"/>
    <property type="match status" value="1"/>
</dbReference>
<name>A0A9X0AAX6_9HELO</name>